<dbReference type="InterPro" id="IPR037402">
    <property type="entry name" value="YidZ_PBP2"/>
</dbReference>
<dbReference type="AlphaFoldDB" id="A0A432WR79"/>
<keyword evidence="3" id="KW-0238">DNA-binding</keyword>
<keyword evidence="4" id="KW-0804">Transcription</keyword>
<sequence length="303" mass="34220">MNNIHLKTDLNLLRVLVAIYRERQLARAAASLALTPSAISHALRRLREQFNDPLFLRSGRQLRPTPMCDKLAPEVHELLLRMQGLIERGKSFVPHETRRVFRLGIPEAIEPELFPRLYTRLANAAPHARFESIAVPHSQLSEHLLNRIVDVAIDVALPIGGPIHQRPLSREPFVVLGRRNGLSTLTSGRYLSARHIVVSSRPRGTALEDYLLRELGIERRLGSRVQSYQTAGQLVASTDDLLTLPKSIAARLVNQFSVELWETPFDLTPTRLQIYWHDAHAQDPGTEWLRNVISGVNHVENGS</sequence>
<dbReference type="PANTHER" id="PTHR30118:SF15">
    <property type="entry name" value="TRANSCRIPTIONAL REGULATORY PROTEIN"/>
    <property type="match status" value="1"/>
</dbReference>
<dbReference type="InterPro" id="IPR036388">
    <property type="entry name" value="WH-like_DNA-bd_sf"/>
</dbReference>
<dbReference type="CDD" id="cd08417">
    <property type="entry name" value="PBP2_Nitroaromatics_like"/>
    <property type="match status" value="1"/>
</dbReference>
<comment type="caution">
    <text evidence="6">The sequence shown here is derived from an EMBL/GenBank/DDBJ whole genome shotgun (WGS) entry which is preliminary data.</text>
</comment>
<evidence type="ECO:0000313" key="7">
    <source>
        <dbReference type="Proteomes" id="UP000288405"/>
    </source>
</evidence>
<evidence type="ECO:0000256" key="1">
    <source>
        <dbReference type="ARBA" id="ARBA00009437"/>
    </source>
</evidence>
<dbReference type="InterPro" id="IPR000847">
    <property type="entry name" value="LysR_HTH_N"/>
</dbReference>
<dbReference type="Gene3D" id="3.40.190.10">
    <property type="entry name" value="Periplasmic binding protein-like II"/>
    <property type="match status" value="2"/>
</dbReference>
<dbReference type="OrthoDB" id="8720143at2"/>
<dbReference type="RefSeq" id="WP_126775583.1">
    <property type="nucleotide sequence ID" value="NZ_PIPM01000001.1"/>
</dbReference>
<gene>
    <name evidence="6" type="ORF">CWE11_00165</name>
</gene>
<reference evidence="6 7" key="1">
    <citation type="journal article" date="2011" name="Front. Microbiol.">
        <title>Genomic signatures of strain selection and enhancement in Bacillus atrophaeus var. globigii, a historical biowarfare simulant.</title>
        <authorList>
            <person name="Gibbons H.S."/>
            <person name="Broomall S.M."/>
            <person name="McNew L.A."/>
            <person name="Daligault H."/>
            <person name="Chapman C."/>
            <person name="Bruce D."/>
            <person name="Karavis M."/>
            <person name="Krepps M."/>
            <person name="McGregor P.A."/>
            <person name="Hong C."/>
            <person name="Park K.H."/>
            <person name="Akmal A."/>
            <person name="Feldman A."/>
            <person name="Lin J.S."/>
            <person name="Chang W.E."/>
            <person name="Higgs B.W."/>
            <person name="Demirev P."/>
            <person name="Lindquist J."/>
            <person name="Liem A."/>
            <person name="Fochler E."/>
            <person name="Read T.D."/>
            <person name="Tapia R."/>
            <person name="Johnson S."/>
            <person name="Bishop-Lilly K.A."/>
            <person name="Detter C."/>
            <person name="Han C."/>
            <person name="Sozhamannan S."/>
            <person name="Rosenzweig C.N."/>
            <person name="Skowronski E.W."/>
        </authorList>
    </citation>
    <scope>NUCLEOTIDE SEQUENCE [LARGE SCALE GENOMIC DNA]</scope>
    <source>
        <strain evidence="6 7">GYP-17</strain>
    </source>
</reference>
<dbReference type="SUPFAM" id="SSF46785">
    <property type="entry name" value="Winged helix' DNA-binding domain"/>
    <property type="match status" value="1"/>
</dbReference>
<dbReference type="InterPro" id="IPR050389">
    <property type="entry name" value="LysR-type_TF"/>
</dbReference>
<proteinExistence type="inferred from homology"/>
<protein>
    <submittedName>
        <fullName evidence="6">LysR family transcriptional regulator</fullName>
    </submittedName>
</protein>
<dbReference type="PROSITE" id="PS50931">
    <property type="entry name" value="HTH_LYSR"/>
    <property type="match status" value="1"/>
</dbReference>
<dbReference type="Gene3D" id="1.10.10.10">
    <property type="entry name" value="Winged helix-like DNA-binding domain superfamily/Winged helix DNA-binding domain"/>
    <property type="match status" value="1"/>
</dbReference>
<dbReference type="InterPro" id="IPR036390">
    <property type="entry name" value="WH_DNA-bd_sf"/>
</dbReference>
<keyword evidence="7" id="KW-1185">Reference proteome</keyword>
<dbReference type="Proteomes" id="UP000288405">
    <property type="component" value="Unassembled WGS sequence"/>
</dbReference>
<accession>A0A432WR79</accession>
<dbReference type="PANTHER" id="PTHR30118">
    <property type="entry name" value="HTH-TYPE TRANSCRIPTIONAL REGULATOR LEUO-RELATED"/>
    <property type="match status" value="1"/>
</dbReference>
<evidence type="ECO:0000259" key="5">
    <source>
        <dbReference type="PROSITE" id="PS50931"/>
    </source>
</evidence>
<dbReference type="SUPFAM" id="SSF53850">
    <property type="entry name" value="Periplasmic binding protein-like II"/>
    <property type="match status" value="1"/>
</dbReference>
<dbReference type="GO" id="GO:0003700">
    <property type="term" value="F:DNA-binding transcription factor activity"/>
    <property type="evidence" value="ECO:0007669"/>
    <property type="project" value="InterPro"/>
</dbReference>
<evidence type="ECO:0000256" key="2">
    <source>
        <dbReference type="ARBA" id="ARBA00023015"/>
    </source>
</evidence>
<organism evidence="6 7">
    <name type="scientific">Aliidiomarina sanyensis</name>
    <dbReference type="NCBI Taxonomy" id="1249555"/>
    <lineage>
        <taxon>Bacteria</taxon>
        <taxon>Pseudomonadati</taxon>
        <taxon>Pseudomonadota</taxon>
        <taxon>Gammaproteobacteria</taxon>
        <taxon>Alteromonadales</taxon>
        <taxon>Idiomarinaceae</taxon>
        <taxon>Aliidiomarina</taxon>
    </lineage>
</organism>
<comment type="similarity">
    <text evidence="1">Belongs to the LysR transcriptional regulatory family.</text>
</comment>
<name>A0A432WR79_9GAMM</name>
<keyword evidence="2" id="KW-0805">Transcription regulation</keyword>
<dbReference type="GO" id="GO:0003677">
    <property type="term" value="F:DNA binding"/>
    <property type="evidence" value="ECO:0007669"/>
    <property type="project" value="UniProtKB-KW"/>
</dbReference>
<feature type="domain" description="HTH lysR-type" evidence="5">
    <location>
        <begin position="8"/>
        <end position="65"/>
    </location>
</feature>
<evidence type="ECO:0000313" key="6">
    <source>
        <dbReference type="EMBL" id="RUO36271.1"/>
    </source>
</evidence>
<evidence type="ECO:0000256" key="3">
    <source>
        <dbReference type="ARBA" id="ARBA00023125"/>
    </source>
</evidence>
<dbReference type="Pfam" id="PF00126">
    <property type="entry name" value="HTH_1"/>
    <property type="match status" value="1"/>
</dbReference>
<dbReference type="Pfam" id="PF03466">
    <property type="entry name" value="LysR_substrate"/>
    <property type="match status" value="1"/>
</dbReference>
<evidence type="ECO:0000256" key="4">
    <source>
        <dbReference type="ARBA" id="ARBA00023163"/>
    </source>
</evidence>
<dbReference type="InterPro" id="IPR005119">
    <property type="entry name" value="LysR_subst-bd"/>
</dbReference>
<dbReference type="EMBL" id="PIPM01000001">
    <property type="protein sequence ID" value="RUO36271.1"/>
    <property type="molecule type" value="Genomic_DNA"/>
</dbReference>